<gene>
    <name evidence="2" type="ORF">PGLA2088_LOCUS23233</name>
</gene>
<comment type="caution">
    <text evidence="2">The sequence shown here is derived from an EMBL/GenBank/DDBJ whole genome shotgun (WGS) entry which is preliminary data.</text>
</comment>
<feature type="region of interest" description="Disordered" evidence="1">
    <location>
        <begin position="1"/>
        <end position="70"/>
    </location>
</feature>
<feature type="compositionally biased region" description="Basic and acidic residues" evidence="1">
    <location>
        <begin position="54"/>
        <end position="64"/>
    </location>
</feature>
<organism evidence="2 3">
    <name type="scientific">Polarella glacialis</name>
    <name type="common">Dinoflagellate</name>
    <dbReference type="NCBI Taxonomy" id="89957"/>
    <lineage>
        <taxon>Eukaryota</taxon>
        <taxon>Sar</taxon>
        <taxon>Alveolata</taxon>
        <taxon>Dinophyceae</taxon>
        <taxon>Suessiales</taxon>
        <taxon>Suessiaceae</taxon>
        <taxon>Polarella</taxon>
    </lineage>
</organism>
<evidence type="ECO:0000313" key="2">
    <source>
        <dbReference type="EMBL" id="CAE8683007.1"/>
    </source>
</evidence>
<dbReference type="AlphaFoldDB" id="A0A813JR15"/>
<dbReference type="Proteomes" id="UP000626109">
    <property type="component" value="Unassembled WGS sequence"/>
</dbReference>
<feature type="non-terminal residue" evidence="2">
    <location>
        <position position="1"/>
    </location>
</feature>
<accession>A0A813JR15</accession>
<feature type="compositionally biased region" description="Acidic residues" evidence="1">
    <location>
        <begin position="44"/>
        <end position="53"/>
    </location>
</feature>
<evidence type="ECO:0000313" key="3">
    <source>
        <dbReference type="Proteomes" id="UP000626109"/>
    </source>
</evidence>
<evidence type="ECO:0000256" key="1">
    <source>
        <dbReference type="SAM" id="MobiDB-lite"/>
    </source>
</evidence>
<dbReference type="EMBL" id="CAJNNW010026145">
    <property type="protein sequence ID" value="CAE8683007.1"/>
    <property type="molecule type" value="Genomic_DNA"/>
</dbReference>
<proteinExistence type="predicted"/>
<reference evidence="2" key="1">
    <citation type="submission" date="2021-02" db="EMBL/GenBank/DDBJ databases">
        <authorList>
            <person name="Dougan E. K."/>
            <person name="Rhodes N."/>
            <person name="Thang M."/>
            <person name="Chan C."/>
        </authorList>
    </citation>
    <scope>NUCLEOTIDE SEQUENCE</scope>
</reference>
<protein>
    <submittedName>
        <fullName evidence="2">Uncharacterized protein</fullName>
    </submittedName>
</protein>
<name>A0A813JR15_POLGL</name>
<sequence>AKPRKGQIPGDPSSGSKTKSHKEQNAPGEEGSKQGRAKQKQEPEEQEPEEATDDERSASEDSGLRLDGFSSEVAAARQALKERSARVVGRVRRNQKVRIVRRCGPRCGNPLCESCGCGIAD</sequence>